<feature type="domain" description="CHAT" evidence="1">
    <location>
        <begin position="942"/>
        <end position="1239"/>
    </location>
</feature>
<evidence type="ECO:0000313" key="3">
    <source>
        <dbReference type="Proteomes" id="UP000184388"/>
    </source>
</evidence>
<comment type="caution">
    <text evidence="2">The sequence shown here is derived from an EMBL/GenBank/DDBJ whole genome shotgun (WGS) entry which is preliminary data.</text>
</comment>
<gene>
    <name evidence="2" type="ORF">SAMN05216268_12148</name>
</gene>
<evidence type="ECO:0000259" key="1">
    <source>
        <dbReference type="Pfam" id="PF12770"/>
    </source>
</evidence>
<proteinExistence type="predicted"/>
<dbReference type="EMBL" id="FRBK01000021">
    <property type="protein sequence ID" value="SHN14552.1"/>
    <property type="molecule type" value="Genomic_DNA"/>
</dbReference>
<dbReference type="Pfam" id="PF12770">
    <property type="entry name" value="CHAT"/>
    <property type="match status" value="1"/>
</dbReference>
<reference evidence="3" key="1">
    <citation type="submission" date="2016-11" db="EMBL/GenBank/DDBJ databases">
        <authorList>
            <person name="Jaros S."/>
            <person name="Januszkiewicz K."/>
            <person name="Wedrychowicz H."/>
        </authorList>
    </citation>
    <scope>NUCLEOTIDE SEQUENCE [LARGE SCALE GENOMIC DNA]</scope>
    <source>
        <strain evidence="3">CGMCC 4.3555</strain>
    </source>
</reference>
<dbReference type="RefSeq" id="WP_073448362.1">
    <property type="nucleotide sequence ID" value="NZ_FRBK01000021.1"/>
</dbReference>
<accession>A0A9X8N6B9</accession>
<dbReference type="InterPro" id="IPR024983">
    <property type="entry name" value="CHAT_dom"/>
</dbReference>
<dbReference type="Proteomes" id="UP000184388">
    <property type="component" value="Unassembled WGS sequence"/>
</dbReference>
<evidence type="ECO:0000313" key="2">
    <source>
        <dbReference type="EMBL" id="SHN14552.1"/>
    </source>
</evidence>
<protein>
    <submittedName>
        <fullName evidence="2">CHAT domain-containing protein</fullName>
    </submittedName>
</protein>
<sequence>MAQVGREHFIAVVEELTARWLRDDERELPVRRRAGLIGERALDSYESTAQEGALPDAIAALGAAGALGSELPALRQRLDRLSDVPVPYAAPRSAGIQDRAERDANGFNELLALLRVHAGGSRAAYRAPRPALEAARGYEGEAPGFALVVFTFQMRDALEASLDEAEDPSLTAHIRLSALDRGRLLQSVRTRAADALDQAVDRLQTAVDSSADESRPWGWSFVLGDLAQALLLRYEALGRPSDLERAVDNARTAVRLAQGAGQRDESLLWTGVLGAALRMRHNADDDIRDLKAAADALWETTDLTSLPIAQVARNEWLRAVGAVQRYHFALSGEASYLGRAFETHLGLVGARASHHLRDSRAVFFSPAVYASFGYSCLAMYERSAEPDFLERATDALDNALSQAASEVLGPVEWAEWTGAFVMALRLGFEWQGSPTSLERLITVITRALESPVLPESSAARTAWLGTLGEALLWRYELAGAVGDLSTARVLLGRTRSHAALAAAHHAEYARASDLRALDDAVLAAVAAMRAAMGPDGAHLPTAFELAQCLLARAEVLRAPDDAAVAADLLKHCLEWLDQPSEQLALQTVEYGRALLTLHDVRTFPVTSHDGDEHGGIYALDNAAVTLTEVLVETRFQQTVKARAADLLTRAVALDTERMARAERRGEDDYNRHLDVDVWRHARAVLDERATPDGRPHRPRTTDELRGKAEAIRDELHHRVVDVVMGHPGAGPVEWARLVVAETGVLARWCLEAGEPRAALEVAESGRAVLMAAVTGVDAIGDRITRRGLPTWRAQWLETMRAIHAPENAPQSDAPHRLLPGIVPGHRLLPLPESMRDSIRDALSDVAPAPTPEDISDWCGSMGIDAVVHLLAGRHCGWALVIHRNGRIASLRLPRLLLHAPELVHFAAAHDEQLRARDTRNGPDSPSWRKALRDVCDWAWKAAIEALYEHLTAVGTEDTPRVVVIPSGTLGLVPWHAARHRVKRLGGWAYRFAIESIAFSYAPSAHAMSWYASRALLPLTGSGLVVVDPTQDLPHARQEGEDVYRWYYSKGRRFGASGEPGSVPATPRTVLSALSGPVDAPAPAHSVAHFACHARSLALASDSHLVLASGQRLNVASVLDQLRWENQGSGLAPLVVLSACATAVPGAHYDGALSLATAFGAAGAAAVVGSLWSVDDAMTAALMRDFHTLLNLDGLPPAEALRTAQLRALREARARSWGNSTKARTPASDPSYWAAFVHQGLGHTATPRDSLVSSTVATLPEHRGTDTDTGSASHGLGLRLPIFATLPGPDPAAIVWKCPVVDCSEVADGDMDSPFDADCCPAHPDNAFVSA</sequence>
<name>A0A9X8N6B9_9ACTN</name>
<organism evidence="2 3">
    <name type="scientific">Streptomyces yunnanensis</name>
    <dbReference type="NCBI Taxonomy" id="156453"/>
    <lineage>
        <taxon>Bacteria</taxon>
        <taxon>Bacillati</taxon>
        <taxon>Actinomycetota</taxon>
        <taxon>Actinomycetes</taxon>
        <taxon>Kitasatosporales</taxon>
        <taxon>Streptomycetaceae</taxon>
        <taxon>Streptomyces</taxon>
    </lineage>
</organism>